<evidence type="ECO:0000256" key="3">
    <source>
        <dbReference type="ARBA" id="ARBA00022692"/>
    </source>
</evidence>
<dbReference type="GO" id="GO:0005789">
    <property type="term" value="C:endoplasmic reticulum membrane"/>
    <property type="evidence" value="ECO:0007669"/>
    <property type="project" value="TreeGrafter"/>
</dbReference>
<dbReference type="Pfam" id="PF08449">
    <property type="entry name" value="UAA"/>
    <property type="match status" value="1"/>
</dbReference>
<comment type="subcellular location">
    <subcellularLocation>
        <location evidence="1">Membrane</location>
        <topology evidence="1">Multi-pass membrane protein</topology>
    </subcellularLocation>
</comment>
<reference evidence="7 9" key="1">
    <citation type="submission" date="2015-02" db="EMBL/GenBank/DDBJ databases">
        <authorList>
            <person name="Chooi Y.-H."/>
        </authorList>
    </citation>
    <scope>NUCLEOTIDE SEQUENCE [LARGE SCALE GENOMIC DNA]</scope>
    <source>
        <strain evidence="7">E3</strain>
    </source>
</reference>
<dbReference type="PANTHER" id="PTHR10778:SF8">
    <property type="entry name" value="ADENOSINE 3'-PHOSPHO 5'-PHOSPHOSULFATE TRANSPORTER 2"/>
    <property type="match status" value="1"/>
</dbReference>
<keyword evidence="8" id="KW-0496">Mitochondrion</keyword>
<feature type="transmembrane region" description="Helical" evidence="6">
    <location>
        <begin position="172"/>
        <end position="190"/>
    </location>
</feature>
<gene>
    <name evidence="7" type="ORF">PBRA_002859</name>
    <name evidence="8" type="ORF">PLBR_LOCUS2212</name>
</gene>
<keyword evidence="3 6" id="KW-0812">Transmembrane</keyword>
<feature type="transmembrane region" description="Helical" evidence="6">
    <location>
        <begin position="196"/>
        <end position="213"/>
    </location>
</feature>
<evidence type="ECO:0000256" key="4">
    <source>
        <dbReference type="ARBA" id="ARBA00022989"/>
    </source>
</evidence>
<feature type="transmembrane region" description="Helical" evidence="6">
    <location>
        <begin position="234"/>
        <end position="255"/>
    </location>
</feature>
<dbReference type="InterPro" id="IPR013657">
    <property type="entry name" value="SCL35B1-4/HUT1"/>
</dbReference>
<protein>
    <recommendedName>
        <fullName evidence="11">Sugar phosphate transporter domain-containing protein</fullName>
    </recommendedName>
</protein>
<dbReference type="STRING" id="37360.A0A0G4J5T7"/>
<dbReference type="GO" id="GO:0000139">
    <property type="term" value="C:Golgi membrane"/>
    <property type="evidence" value="ECO:0007669"/>
    <property type="project" value="TreeGrafter"/>
</dbReference>
<evidence type="ECO:0000313" key="8">
    <source>
        <dbReference type="EMBL" id="SPQ94997.1"/>
    </source>
</evidence>
<evidence type="ECO:0000256" key="6">
    <source>
        <dbReference type="SAM" id="Phobius"/>
    </source>
</evidence>
<dbReference type="Proteomes" id="UP000290189">
    <property type="component" value="Unassembled WGS sequence"/>
</dbReference>
<feature type="transmembrane region" description="Helical" evidence="6">
    <location>
        <begin position="295"/>
        <end position="316"/>
    </location>
</feature>
<feature type="transmembrane region" description="Helical" evidence="6">
    <location>
        <begin position="49"/>
        <end position="69"/>
    </location>
</feature>
<evidence type="ECO:0000256" key="2">
    <source>
        <dbReference type="ARBA" id="ARBA00022448"/>
    </source>
</evidence>
<keyword evidence="4 6" id="KW-1133">Transmembrane helix</keyword>
<dbReference type="OMA" id="QIMFKSA"/>
<dbReference type="GO" id="GO:0046964">
    <property type="term" value="F:3'-phosphoadenosine 5'-phosphosulfate transmembrane transporter activity"/>
    <property type="evidence" value="ECO:0007669"/>
    <property type="project" value="TreeGrafter"/>
</dbReference>
<name>A0A0G4J5T7_PLABS</name>
<accession>A0A0G4J5T7</accession>
<evidence type="ECO:0000256" key="5">
    <source>
        <dbReference type="ARBA" id="ARBA00023136"/>
    </source>
</evidence>
<feature type="transmembrane region" description="Helical" evidence="6">
    <location>
        <begin position="267"/>
        <end position="288"/>
    </location>
</feature>
<geneLocation type="mitochondrion" evidence="8"/>
<evidence type="ECO:0008006" key="11">
    <source>
        <dbReference type="Google" id="ProtNLM"/>
    </source>
</evidence>
<keyword evidence="5 6" id="KW-0472">Membrane</keyword>
<keyword evidence="9" id="KW-1185">Reference proteome</keyword>
<organism evidence="7 9">
    <name type="scientific">Plasmodiophora brassicae</name>
    <name type="common">Clubroot disease agent</name>
    <dbReference type="NCBI Taxonomy" id="37360"/>
    <lineage>
        <taxon>Eukaryota</taxon>
        <taxon>Sar</taxon>
        <taxon>Rhizaria</taxon>
        <taxon>Endomyxa</taxon>
        <taxon>Phytomyxea</taxon>
        <taxon>Plasmodiophorida</taxon>
        <taxon>Plasmodiophoridae</taxon>
        <taxon>Plasmodiophora</taxon>
    </lineage>
</organism>
<evidence type="ECO:0000313" key="9">
    <source>
        <dbReference type="Proteomes" id="UP000039324"/>
    </source>
</evidence>
<evidence type="ECO:0000256" key="1">
    <source>
        <dbReference type="ARBA" id="ARBA00004141"/>
    </source>
</evidence>
<dbReference type="EMBL" id="CDSF01000133">
    <property type="protein sequence ID" value="CEP02892.1"/>
    <property type="molecule type" value="Genomic_DNA"/>
</dbReference>
<dbReference type="PANTHER" id="PTHR10778">
    <property type="entry name" value="SOLUTE CARRIER FAMILY 35 MEMBER B"/>
    <property type="match status" value="1"/>
</dbReference>
<evidence type="ECO:0000313" key="7">
    <source>
        <dbReference type="EMBL" id="CEP02892.1"/>
    </source>
</evidence>
<proteinExistence type="predicted"/>
<sequence>MAVVDDQDGYEPVKSVDLEKGAGAKDASVPAPAKLKVLMFDLSGLPPMVQLLLLTSGVFLFFILCGSLEENMFNNVNGFTFGWYMTVFELLGFALTAALERRAAGEQVFEHRAPLVNHVIVAVSMTFARGLTNMSLQYLNYPSQVIFKSLKLIVVLIGSIVIYKKRYPSQELASCGMLVVSAILFTLGDADVSPRFSWTGIGVVLLSLFFDALHSNSQEHVLQAHNASTLELMIFGNLFAAAMSFLVTAVSGELLEAYRFCGQQPVIYLYFTVRMLFVYGGVLCFVAIIKRFGVVAATTITTVRKVLSIILSFLVFPKPFSMAYVIAGVVFCAGTYLNLNVQRRVGTRTNHKE</sequence>
<dbReference type="AlphaFoldDB" id="A0A0G4J5T7"/>
<feature type="transmembrane region" description="Helical" evidence="6">
    <location>
        <begin position="145"/>
        <end position="163"/>
    </location>
</feature>
<evidence type="ECO:0000313" key="10">
    <source>
        <dbReference type="Proteomes" id="UP000290189"/>
    </source>
</evidence>
<dbReference type="Proteomes" id="UP000039324">
    <property type="component" value="Unassembled WGS sequence"/>
</dbReference>
<feature type="transmembrane region" description="Helical" evidence="6">
    <location>
        <begin position="81"/>
        <end position="99"/>
    </location>
</feature>
<dbReference type="EMBL" id="OVEO01000003">
    <property type="protein sequence ID" value="SPQ94997.1"/>
    <property type="molecule type" value="Genomic_DNA"/>
</dbReference>
<feature type="transmembrane region" description="Helical" evidence="6">
    <location>
        <begin position="322"/>
        <end position="339"/>
    </location>
</feature>
<dbReference type="OrthoDB" id="438495at2759"/>
<reference evidence="8 10" key="2">
    <citation type="submission" date="2018-03" db="EMBL/GenBank/DDBJ databases">
        <authorList>
            <person name="Fogelqvist J."/>
        </authorList>
    </citation>
    <scope>NUCLEOTIDE SEQUENCE [LARGE SCALE GENOMIC DNA]</scope>
</reference>
<keyword evidence="2" id="KW-0813">Transport</keyword>